<keyword evidence="1" id="KW-0812">Transmembrane</keyword>
<sequence length="118" mass="11613">MQIVLVAVNAAVALLSGGSSLVGLVRPSVALAEGEQLGAGGAFFLGAYAARALPLSLVTLVVLLAGSAVAQVPVLVVAGLAQVGDAVVGARRGNRPMAASCIGLALIHLASAAWLFTR</sequence>
<reference evidence="2 3" key="1">
    <citation type="submission" date="2019-06" db="EMBL/GenBank/DDBJ databases">
        <title>Description of Kitasatospora acidophila sp. nov. isolated from pine grove soil, and reclassification of Streptomyces novaecaesareae to Kitasatospora novaeceasareae comb. nov.</title>
        <authorList>
            <person name="Kim M.J."/>
        </authorList>
    </citation>
    <scope>NUCLEOTIDE SEQUENCE [LARGE SCALE GENOMIC DNA]</scope>
    <source>
        <strain evidence="2 3">MMS16-CNU292</strain>
    </source>
</reference>
<dbReference type="Proteomes" id="UP000319103">
    <property type="component" value="Unassembled WGS sequence"/>
</dbReference>
<accession>A0A540W919</accession>
<comment type="caution">
    <text evidence="2">The sequence shown here is derived from an EMBL/GenBank/DDBJ whole genome shotgun (WGS) entry which is preliminary data.</text>
</comment>
<keyword evidence="1" id="KW-0472">Membrane</keyword>
<feature type="transmembrane region" description="Helical" evidence="1">
    <location>
        <begin position="96"/>
        <end position="116"/>
    </location>
</feature>
<dbReference type="AlphaFoldDB" id="A0A540W919"/>
<dbReference type="RefSeq" id="WP_141635966.1">
    <property type="nucleotide sequence ID" value="NZ_VIGB01000003.1"/>
</dbReference>
<dbReference type="OrthoDB" id="4557382at2"/>
<gene>
    <name evidence="2" type="ORF">E6W39_28745</name>
</gene>
<organism evidence="2 3">
    <name type="scientific">Kitasatospora acidiphila</name>
    <dbReference type="NCBI Taxonomy" id="2567942"/>
    <lineage>
        <taxon>Bacteria</taxon>
        <taxon>Bacillati</taxon>
        <taxon>Actinomycetota</taxon>
        <taxon>Actinomycetes</taxon>
        <taxon>Kitasatosporales</taxon>
        <taxon>Streptomycetaceae</taxon>
        <taxon>Kitasatospora</taxon>
    </lineage>
</organism>
<evidence type="ECO:0008006" key="4">
    <source>
        <dbReference type="Google" id="ProtNLM"/>
    </source>
</evidence>
<evidence type="ECO:0000256" key="1">
    <source>
        <dbReference type="SAM" id="Phobius"/>
    </source>
</evidence>
<keyword evidence="1" id="KW-1133">Transmembrane helix</keyword>
<protein>
    <recommendedName>
        <fullName evidence="4">DUF4267 domain-containing protein</fullName>
    </recommendedName>
</protein>
<dbReference type="EMBL" id="VIGB01000003">
    <property type="protein sequence ID" value="TQF05492.1"/>
    <property type="molecule type" value="Genomic_DNA"/>
</dbReference>
<keyword evidence="3" id="KW-1185">Reference proteome</keyword>
<proteinExistence type="predicted"/>
<evidence type="ECO:0000313" key="2">
    <source>
        <dbReference type="EMBL" id="TQF05492.1"/>
    </source>
</evidence>
<name>A0A540W919_9ACTN</name>
<feature type="transmembrane region" description="Helical" evidence="1">
    <location>
        <begin position="56"/>
        <end position="84"/>
    </location>
</feature>
<evidence type="ECO:0000313" key="3">
    <source>
        <dbReference type="Proteomes" id="UP000319103"/>
    </source>
</evidence>